<evidence type="ECO:0000313" key="5">
    <source>
        <dbReference type="Proteomes" id="UP000596977"/>
    </source>
</evidence>
<dbReference type="InterPro" id="IPR029058">
    <property type="entry name" value="AB_hydrolase_fold"/>
</dbReference>
<proteinExistence type="inferred from homology"/>
<protein>
    <submittedName>
        <fullName evidence="4">Esterase</fullName>
    </submittedName>
</protein>
<reference evidence="4 5" key="1">
    <citation type="journal article" date="2014" name="Int. J. Syst. Evol. Microbiol.">
        <title>Complete genome sequence of Corynebacterium casei LMG S-19264T (=DSM 44701T), isolated from a smear-ripened cheese.</title>
        <authorList>
            <consortium name="US DOE Joint Genome Institute (JGI-PGF)"/>
            <person name="Walter F."/>
            <person name="Albersmeier A."/>
            <person name="Kalinowski J."/>
            <person name="Ruckert C."/>
        </authorList>
    </citation>
    <scope>NUCLEOTIDE SEQUENCE [LARGE SCALE GENOMIC DNA]</scope>
    <source>
        <strain evidence="4 5">CGMCC 1.15896</strain>
    </source>
</reference>
<dbReference type="AlphaFoldDB" id="A0A916REX5"/>
<dbReference type="GO" id="GO:0016787">
    <property type="term" value="F:hydrolase activity"/>
    <property type="evidence" value="ECO:0007669"/>
    <property type="project" value="UniProtKB-KW"/>
</dbReference>
<accession>A0A916REX5</accession>
<comment type="similarity">
    <text evidence="1">Belongs to the AB hydrolase superfamily. AB hydrolase 2 family.</text>
</comment>
<dbReference type="Gene3D" id="3.40.50.1820">
    <property type="entry name" value="alpha/beta hydrolase"/>
    <property type="match status" value="1"/>
</dbReference>
<keyword evidence="2" id="KW-0378">Hydrolase</keyword>
<keyword evidence="5" id="KW-1185">Reference proteome</keyword>
<dbReference type="RefSeq" id="WP_127074131.1">
    <property type="nucleotide sequence ID" value="NZ_BMKB01000004.1"/>
</dbReference>
<dbReference type="OrthoDB" id="9801763at2"/>
<name>A0A916REX5_9HYPH</name>
<sequence>MSPKRIIFLHGVGASGASLRPLGDQLAPDFDMHFPDGPQAFDMGPGRQWFSVKGVTEADRPGRVEKALPAFTHIIEDFGDPRESLLVGFSQGAIMALHAVAAGMPAAGVLALSGRLAGPVAARKEWPPIALLHGTADPVMPPEIARATDAWLRSAGAKPHLQLFDGLGHGIDDRVLVAIRRIIEAA</sequence>
<dbReference type="PANTHER" id="PTHR10655:SF17">
    <property type="entry name" value="LYSOPHOSPHOLIPASE-LIKE PROTEIN 1"/>
    <property type="match status" value="1"/>
</dbReference>
<dbReference type="InterPro" id="IPR003140">
    <property type="entry name" value="PLipase/COase/thioEstase"/>
</dbReference>
<organism evidence="4 5">
    <name type="scientific">Pelagibacterium lentulum</name>
    <dbReference type="NCBI Taxonomy" id="2029865"/>
    <lineage>
        <taxon>Bacteria</taxon>
        <taxon>Pseudomonadati</taxon>
        <taxon>Pseudomonadota</taxon>
        <taxon>Alphaproteobacteria</taxon>
        <taxon>Hyphomicrobiales</taxon>
        <taxon>Devosiaceae</taxon>
        <taxon>Pelagibacterium</taxon>
    </lineage>
</organism>
<evidence type="ECO:0000256" key="1">
    <source>
        <dbReference type="ARBA" id="ARBA00006499"/>
    </source>
</evidence>
<gene>
    <name evidence="4" type="ORF">GCM10011499_24560</name>
</gene>
<dbReference type="Proteomes" id="UP000596977">
    <property type="component" value="Unassembled WGS sequence"/>
</dbReference>
<evidence type="ECO:0000259" key="3">
    <source>
        <dbReference type="Pfam" id="PF02230"/>
    </source>
</evidence>
<dbReference type="SUPFAM" id="SSF53474">
    <property type="entry name" value="alpha/beta-Hydrolases"/>
    <property type="match status" value="1"/>
</dbReference>
<dbReference type="Pfam" id="PF02230">
    <property type="entry name" value="Abhydrolase_2"/>
    <property type="match status" value="1"/>
</dbReference>
<dbReference type="EMBL" id="BMKB01000004">
    <property type="protein sequence ID" value="GGA53579.1"/>
    <property type="molecule type" value="Genomic_DNA"/>
</dbReference>
<evidence type="ECO:0000313" key="4">
    <source>
        <dbReference type="EMBL" id="GGA53579.1"/>
    </source>
</evidence>
<dbReference type="InterPro" id="IPR050565">
    <property type="entry name" value="LYPA1-2/EST-like"/>
</dbReference>
<dbReference type="PANTHER" id="PTHR10655">
    <property type="entry name" value="LYSOPHOSPHOLIPASE-RELATED"/>
    <property type="match status" value="1"/>
</dbReference>
<comment type="caution">
    <text evidence="4">The sequence shown here is derived from an EMBL/GenBank/DDBJ whole genome shotgun (WGS) entry which is preliminary data.</text>
</comment>
<feature type="domain" description="Phospholipase/carboxylesterase/thioesterase" evidence="3">
    <location>
        <begin position="5"/>
        <end position="184"/>
    </location>
</feature>
<evidence type="ECO:0000256" key="2">
    <source>
        <dbReference type="ARBA" id="ARBA00022801"/>
    </source>
</evidence>